<evidence type="ECO:0000313" key="2">
    <source>
        <dbReference type="EMBL" id="TYC49608.1"/>
    </source>
</evidence>
<feature type="region of interest" description="Disordered" evidence="1">
    <location>
        <begin position="182"/>
        <end position="220"/>
    </location>
</feature>
<keyword evidence="3" id="KW-1185">Reference proteome</keyword>
<dbReference type="NCBIfam" id="TIGR02126">
    <property type="entry name" value="phgtail_TP901_1"/>
    <property type="match status" value="1"/>
</dbReference>
<protein>
    <submittedName>
        <fullName evidence="2">Phage major tail protein, TP901-1 family</fullName>
    </submittedName>
</protein>
<name>A0A6C2C6T8_9LACO</name>
<comment type="caution">
    <text evidence="2">The sequence shown here is derived from an EMBL/GenBank/DDBJ whole genome shotgun (WGS) entry which is preliminary data.</text>
</comment>
<feature type="compositionally biased region" description="Polar residues" evidence="1">
    <location>
        <begin position="199"/>
        <end position="220"/>
    </location>
</feature>
<accession>A0A6C2C6T8</accession>
<dbReference type="Pfam" id="PF06199">
    <property type="entry name" value="Phage_tail_2"/>
    <property type="match status" value="1"/>
</dbReference>
<dbReference type="EMBL" id="SDGZ01000014">
    <property type="protein sequence ID" value="TYC49608.1"/>
    <property type="molecule type" value="Genomic_DNA"/>
</dbReference>
<evidence type="ECO:0000256" key="1">
    <source>
        <dbReference type="SAM" id="MobiDB-lite"/>
    </source>
</evidence>
<evidence type="ECO:0000313" key="3">
    <source>
        <dbReference type="Proteomes" id="UP000371977"/>
    </source>
</evidence>
<sequence length="220" mass="24153">MSEYVDNGVEQTKGNPLLGKHVLWFIQSTLDPIGSKAIMPAGQTGGDMTIGGDTIDEQTKSGRIVMPSTNEDSVDLENYYVPGDRTVDVIKDSKHNGHQVKTWGVYIDERMAKIEKDDEGIEHQVFPAVFGYGVVDELEIDDSDDMVSVSYTLNILDKFKDGTFPLTDEQLAVLKELYDFERPGEKTGDFGSVEDDESGTSSPRVESVNTTGTTATVEAE</sequence>
<dbReference type="InterPro" id="IPR011855">
    <property type="entry name" value="Phgtail_TP901_1"/>
</dbReference>
<dbReference type="AlphaFoldDB" id="A0A6C2C6T8"/>
<dbReference type="Proteomes" id="UP000371977">
    <property type="component" value="Unassembled WGS sequence"/>
</dbReference>
<organism evidence="2 3">
    <name type="scientific">Weissella muntiaci</name>
    <dbReference type="NCBI Taxonomy" id="2508881"/>
    <lineage>
        <taxon>Bacteria</taxon>
        <taxon>Bacillati</taxon>
        <taxon>Bacillota</taxon>
        <taxon>Bacilli</taxon>
        <taxon>Lactobacillales</taxon>
        <taxon>Lactobacillaceae</taxon>
        <taxon>Weissella</taxon>
    </lineage>
</organism>
<dbReference type="RefSeq" id="WP_148622600.1">
    <property type="nucleotide sequence ID" value="NZ_SDGZ01000014.1"/>
</dbReference>
<dbReference type="OrthoDB" id="2157094at2"/>
<gene>
    <name evidence="2" type="ORF">ESZ50_05540</name>
</gene>
<reference evidence="2 3" key="1">
    <citation type="submission" date="2019-01" db="EMBL/GenBank/DDBJ databases">
        <title>Weissella sp. nov., a novel lactic acid bacterium isolated from animal feces.</title>
        <authorList>
            <person name="Wang L.-T."/>
        </authorList>
    </citation>
    <scope>NUCLEOTIDE SEQUENCE [LARGE SCALE GENOMIC DNA]</scope>
    <source>
        <strain evidence="2 3">8H-2</strain>
    </source>
</reference>
<proteinExistence type="predicted"/>